<gene>
    <name evidence="1" type="ORF">SDC9_21711</name>
</gene>
<protein>
    <submittedName>
        <fullName evidence="1">Uncharacterized protein</fullName>
    </submittedName>
</protein>
<accession>A0A644UAI0</accession>
<proteinExistence type="predicted"/>
<evidence type="ECO:0000313" key="1">
    <source>
        <dbReference type="EMBL" id="MPL75873.1"/>
    </source>
</evidence>
<reference evidence="1" key="1">
    <citation type="submission" date="2019-08" db="EMBL/GenBank/DDBJ databases">
        <authorList>
            <person name="Kucharzyk K."/>
            <person name="Murdoch R.W."/>
            <person name="Higgins S."/>
            <person name="Loffler F."/>
        </authorList>
    </citation>
    <scope>NUCLEOTIDE SEQUENCE</scope>
</reference>
<dbReference type="EMBL" id="VSSQ01000092">
    <property type="protein sequence ID" value="MPL75873.1"/>
    <property type="molecule type" value="Genomic_DNA"/>
</dbReference>
<organism evidence="1">
    <name type="scientific">bioreactor metagenome</name>
    <dbReference type="NCBI Taxonomy" id="1076179"/>
    <lineage>
        <taxon>unclassified sequences</taxon>
        <taxon>metagenomes</taxon>
        <taxon>ecological metagenomes</taxon>
    </lineage>
</organism>
<name>A0A644UAI0_9ZZZZ</name>
<comment type="caution">
    <text evidence="1">The sequence shown here is derived from an EMBL/GenBank/DDBJ whole genome shotgun (WGS) entry which is preliminary data.</text>
</comment>
<sequence length="87" mass="10179">MINNIQNLFSKYKNNLVSKKDIENQLIYIIKENTNLKLEPKNLKINTKNKIVKITNLKSSLRYALQNKIIEDNISSIIKDRTGFDLN</sequence>
<dbReference type="AlphaFoldDB" id="A0A644UAI0"/>